<dbReference type="Gene3D" id="3.40.800.10">
    <property type="entry name" value="Ureohydrolase domain"/>
    <property type="match status" value="1"/>
</dbReference>
<dbReference type="PANTHER" id="PTHR43782:SF3">
    <property type="entry name" value="ARGINASE"/>
    <property type="match status" value="1"/>
</dbReference>
<dbReference type="InterPro" id="IPR023696">
    <property type="entry name" value="Ureohydrolase_dom_sf"/>
</dbReference>
<evidence type="ECO:0000313" key="14">
    <source>
        <dbReference type="EMBL" id="SFS66633.1"/>
    </source>
</evidence>
<dbReference type="GO" id="GO:0000050">
    <property type="term" value="P:urea cycle"/>
    <property type="evidence" value="ECO:0007669"/>
    <property type="project" value="UniProtKB-UniPathway"/>
</dbReference>
<evidence type="ECO:0000256" key="11">
    <source>
        <dbReference type="PROSITE-ProRule" id="PRU00742"/>
    </source>
</evidence>
<comment type="cofactor">
    <cofactor evidence="10 13">
        <name>Mn(2+)</name>
        <dbReference type="ChEBI" id="CHEBI:29035"/>
    </cofactor>
    <text evidence="10 13">Binds 2 manganese ions per subunit.</text>
</comment>
<accession>A0A1I6RPG7</accession>
<dbReference type="PIRSF" id="PIRSF036979">
    <property type="entry name" value="Arginase"/>
    <property type="match status" value="1"/>
</dbReference>
<dbReference type="RefSeq" id="WP_092422966.1">
    <property type="nucleotide sequence ID" value="NZ_FNCL01000003.1"/>
</dbReference>
<proteinExistence type="inferred from homology"/>
<comment type="similarity">
    <text evidence="11 12">Belongs to the arginase family.</text>
</comment>
<protein>
    <recommendedName>
        <fullName evidence="3 9">Arginase</fullName>
        <ecNumber evidence="2 9">3.5.3.1</ecNumber>
    </recommendedName>
</protein>
<feature type="binding site" evidence="10">
    <location>
        <position position="128"/>
    </location>
    <ligand>
        <name>Mn(2+)</name>
        <dbReference type="ChEBI" id="CHEBI:29035"/>
        <label>1</label>
    </ligand>
</feature>
<evidence type="ECO:0000256" key="8">
    <source>
        <dbReference type="ARBA" id="ARBA00047391"/>
    </source>
</evidence>
<evidence type="ECO:0000256" key="1">
    <source>
        <dbReference type="ARBA" id="ARBA00005098"/>
    </source>
</evidence>
<dbReference type="PANTHER" id="PTHR43782">
    <property type="entry name" value="ARGINASE"/>
    <property type="match status" value="1"/>
</dbReference>
<dbReference type="AlphaFoldDB" id="A0A1I6RPG7"/>
<comment type="pathway">
    <text evidence="1">Nitrogen metabolism; urea cycle; L-ornithine and urea from L-arginine: step 1/1.</text>
</comment>
<evidence type="ECO:0000256" key="3">
    <source>
        <dbReference type="ARBA" id="ARBA00018123"/>
    </source>
</evidence>
<dbReference type="InterPro" id="IPR020855">
    <property type="entry name" value="Ureohydrolase_Mn_BS"/>
</dbReference>
<evidence type="ECO:0000256" key="5">
    <source>
        <dbReference type="ARBA" id="ARBA00022723"/>
    </source>
</evidence>
<evidence type="ECO:0000256" key="12">
    <source>
        <dbReference type="RuleBase" id="RU003684"/>
    </source>
</evidence>
<evidence type="ECO:0000256" key="10">
    <source>
        <dbReference type="PIRSR" id="PIRSR036979-1"/>
    </source>
</evidence>
<name>A0A1I6RPG7_9RHOB</name>
<evidence type="ECO:0000256" key="4">
    <source>
        <dbReference type="ARBA" id="ARBA00022503"/>
    </source>
</evidence>
<dbReference type="PROSITE" id="PS51409">
    <property type="entry name" value="ARGINASE_2"/>
    <property type="match status" value="1"/>
</dbReference>
<feature type="binding site" evidence="10">
    <location>
        <position position="126"/>
    </location>
    <ligand>
        <name>Mn(2+)</name>
        <dbReference type="ChEBI" id="CHEBI:29035"/>
        <label>2</label>
    </ligand>
</feature>
<dbReference type="CDD" id="cd09989">
    <property type="entry name" value="Arginase"/>
    <property type="match status" value="1"/>
</dbReference>
<keyword evidence="15" id="KW-1185">Reference proteome</keyword>
<sequence length="308" mass="32883">MPRTCSLLGAPIQTGASQPGCLMGPAALRTAGLEPILSELDWQVSDLGDLSIPALSPRGHHNAAIHNLAETIAWIEVLEAAAFDAAKAHDLPIFMGGDHSMSAGTVAGMARYAQGQGRPLFVLWLDAHPDLHSLETTTSGNLHGTPVNYFTGQPGNDAYPPLAAAVPTQNICMMGIRSVDRAEHKLISEQGIEVHDMRAIDETGVLAPLKTFLEKVRAANGLLHVSFDVDFLEPGIAPAVGTTVPGGATFREAHLIMETLGDSGLVRSLDLVELNPFLDERGRTAKLLCDLTASLFGRRVLDRMTRSF</sequence>
<dbReference type="Pfam" id="PF00491">
    <property type="entry name" value="Arginase"/>
    <property type="match status" value="1"/>
</dbReference>
<keyword evidence="4 13" id="KW-0056">Arginine metabolism</keyword>
<reference evidence="15" key="1">
    <citation type="submission" date="2016-10" db="EMBL/GenBank/DDBJ databases">
        <authorList>
            <person name="Varghese N."/>
            <person name="Submissions S."/>
        </authorList>
    </citation>
    <scope>NUCLEOTIDE SEQUENCE [LARGE SCALE GENOMIC DNA]</scope>
    <source>
        <strain evidence="15">DSM 26894</strain>
    </source>
</reference>
<feature type="binding site" evidence="10">
    <location>
        <position position="130"/>
    </location>
    <ligand>
        <name>Mn(2+)</name>
        <dbReference type="ChEBI" id="CHEBI:29035"/>
        <label>1</label>
    </ligand>
</feature>
<evidence type="ECO:0000256" key="9">
    <source>
        <dbReference type="NCBIfam" id="TIGR01229"/>
    </source>
</evidence>
<dbReference type="EMBL" id="FOZW01000003">
    <property type="protein sequence ID" value="SFS66633.1"/>
    <property type="molecule type" value="Genomic_DNA"/>
</dbReference>
<dbReference type="GO" id="GO:0004053">
    <property type="term" value="F:arginase activity"/>
    <property type="evidence" value="ECO:0007669"/>
    <property type="project" value="UniProtKB-UniRule"/>
</dbReference>
<keyword evidence="6 12" id="KW-0378">Hydrolase</keyword>
<dbReference type="PROSITE" id="PS01053">
    <property type="entry name" value="ARGINASE_1"/>
    <property type="match status" value="1"/>
</dbReference>
<dbReference type="PRINTS" id="PR00116">
    <property type="entry name" value="ARGINASE"/>
</dbReference>
<dbReference type="InterPro" id="IPR006035">
    <property type="entry name" value="Ureohydrolase"/>
</dbReference>
<dbReference type="Proteomes" id="UP000199392">
    <property type="component" value="Unassembled WGS sequence"/>
</dbReference>
<dbReference type="EC" id="3.5.3.1" evidence="2 9"/>
<comment type="catalytic activity">
    <reaction evidence="8 13">
        <text>L-arginine + H2O = urea + L-ornithine</text>
        <dbReference type="Rhea" id="RHEA:20569"/>
        <dbReference type="ChEBI" id="CHEBI:15377"/>
        <dbReference type="ChEBI" id="CHEBI:16199"/>
        <dbReference type="ChEBI" id="CHEBI:32682"/>
        <dbReference type="ChEBI" id="CHEBI:46911"/>
        <dbReference type="EC" id="3.5.3.1"/>
    </reaction>
</comment>
<evidence type="ECO:0000313" key="15">
    <source>
        <dbReference type="Proteomes" id="UP000199392"/>
    </source>
</evidence>
<organism evidence="14 15">
    <name type="scientific">Alloyangia pacifica</name>
    <dbReference type="NCBI Taxonomy" id="311180"/>
    <lineage>
        <taxon>Bacteria</taxon>
        <taxon>Pseudomonadati</taxon>
        <taxon>Pseudomonadota</taxon>
        <taxon>Alphaproteobacteria</taxon>
        <taxon>Rhodobacterales</taxon>
        <taxon>Roseobacteraceae</taxon>
        <taxon>Alloyangia</taxon>
    </lineage>
</organism>
<feature type="binding site" evidence="10">
    <location>
        <position position="228"/>
    </location>
    <ligand>
        <name>Mn(2+)</name>
        <dbReference type="ChEBI" id="CHEBI:29035"/>
        <label>1</label>
    </ligand>
</feature>
<dbReference type="SUPFAM" id="SSF52768">
    <property type="entry name" value="Arginase/deacetylase"/>
    <property type="match status" value="1"/>
</dbReference>
<dbReference type="InterPro" id="IPR014033">
    <property type="entry name" value="Arginase"/>
</dbReference>
<dbReference type="GO" id="GO:0005737">
    <property type="term" value="C:cytoplasm"/>
    <property type="evidence" value="ECO:0007669"/>
    <property type="project" value="TreeGrafter"/>
</dbReference>
<keyword evidence="5 10" id="KW-0479">Metal-binding</keyword>
<keyword evidence="7 10" id="KW-0464">Manganese</keyword>
<gene>
    <name evidence="14" type="ORF">SAMN04488050_103267</name>
</gene>
<dbReference type="STRING" id="311180.SAMN04488050_103267"/>
<evidence type="ECO:0000256" key="7">
    <source>
        <dbReference type="ARBA" id="ARBA00023211"/>
    </source>
</evidence>
<feature type="binding site" evidence="10">
    <location>
        <position position="99"/>
    </location>
    <ligand>
        <name>Mn(2+)</name>
        <dbReference type="ChEBI" id="CHEBI:29035"/>
        <label>1</label>
    </ligand>
</feature>
<dbReference type="FunFam" id="3.40.800.10:FF:000012">
    <property type="entry name" value="Arginase"/>
    <property type="match status" value="1"/>
</dbReference>
<dbReference type="UniPathway" id="UPA00158">
    <property type="reaction ID" value="UER00270"/>
</dbReference>
<dbReference type="GO" id="GO:0030145">
    <property type="term" value="F:manganese ion binding"/>
    <property type="evidence" value="ECO:0007669"/>
    <property type="project" value="TreeGrafter"/>
</dbReference>
<dbReference type="OrthoDB" id="9788689at2"/>
<evidence type="ECO:0000256" key="2">
    <source>
        <dbReference type="ARBA" id="ARBA00012168"/>
    </source>
</evidence>
<evidence type="ECO:0000256" key="13">
    <source>
        <dbReference type="RuleBase" id="RU361159"/>
    </source>
</evidence>
<evidence type="ECO:0000256" key="6">
    <source>
        <dbReference type="ARBA" id="ARBA00022801"/>
    </source>
</evidence>
<dbReference type="GO" id="GO:0006525">
    <property type="term" value="P:arginine metabolic process"/>
    <property type="evidence" value="ECO:0007669"/>
    <property type="project" value="UniProtKB-KW"/>
</dbReference>
<feature type="binding site" evidence="10">
    <location>
        <position position="230"/>
    </location>
    <ligand>
        <name>Mn(2+)</name>
        <dbReference type="ChEBI" id="CHEBI:29035"/>
        <label>1</label>
    </ligand>
</feature>
<dbReference type="NCBIfam" id="TIGR01229">
    <property type="entry name" value="rocF_arginase"/>
    <property type="match status" value="1"/>
</dbReference>